<evidence type="ECO:0000313" key="2">
    <source>
        <dbReference type="Proteomes" id="UP001056120"/>
    </source>
</evidence>
<comment type="caution">
    <text evidence="1">The sequence shown here is derived from an EMBL/GenBank/DDBJ whole genome shotgun (WGS) entry which is preliminary data.</text>
</comment>
<organism evidence="1 2">
    <name type="scientific">Smallanthus sonchifolius</name>
    <dbReference type="NCBI Taxonomy" id="185202"/>
    <lineage>
        <taxon>Eukaryota</taxon>
        <taxon>Viridiplantae</taxon>
        <taxon>Streptophyta</taxon>
        <taxon>Embryophyta</taxon>
        <taxon>Tracheophyta</taxon>
        <taxon>Spermatophyta</taxon>
        <taxon>Magnoliopsida</taxon>
        <taxon>eudicotyledons</taxon>
        <taxon>Gunneridae</taxon>
        <taxon>Pentapetalae</taxon>
        <taxon>asterids</taxon>
        <taxon>campanulids</taxon>
        <taxon>Asterales</taxon>
        <taxon>Asteraceae</taxon>
        <taxon>Asteroideae</taxon>
        <taxon>Heliantheae alliance</taxon>
        <taxon>Millerieae</taxon>
        <taxon>Smallanthus</taxon>
    </lineage>
</organism>
<evidence type="ECO:0000313" key="1">
    <source>
        <dbReference type="EMBL" id="KAI3743676.1"/>
    </source>
</evidence>
<dbReference type="Proteomes" id="UP001056120">
    <property type="component" value="Linkage Group LG19"/>
</dbReference>
<reference evidence="2" key="1">
    <citation type="journal article" date="2022" name="Mol. Ecol. Resour.">
        <title>The genomes of chicory, endive, great burdock and yacon provide insights into Asteraceae palaeo-polyploidization history and plant inulin production.</title>
        <authorList>
            <person name="Fan W."/>
            <person name="Wang S."/>
            <person name="Wang H."/>
            <person name="Wang A."/>
            <person name="Jiang F."/>
            <person name="Liu H."/>
            <person name="Zhao H."/>
            <person name="Xu D."/>
            <person name="Zhang Y."/>
        </authorList>
    </citation>
    <scope>NUCLEOTIDE SEQUENCE [LARGE SCALE GENOMIC DNA]</scope>
    <source>
        <strain evidence="2">cv. Yunnan</strain>
    </source>
</reference>
<keyword evidence="2" id="KW-1185">Reference proteome</keyword>
<proteinExistence type="predicted"/>
<name>A0ACB9DB22_9ASTR</name>
<dbReference type="EMBL" id="CM042036">
    <property type="protein sequence ID" value="KAI3743676.1"/>
    <property type="molecule type" value="Genomic_DNA"/>
</dbReference>
<reference evidence="1 2" key="2">
    <citation type="journal article" date="2022" name="Mol. Ecol. Resour.">
        <title>The genomes of chicory, endive, great burdock and yacon provide insights into Asteraceae paleo-polyploidization history and plant inulin production.</title>
        <authorList>
            <person name="Fan W."/>
            <person name="Wang S."/>
            <person name="Wang H."/>
            <person name="Wang A."/>
            <person name="Jiang F."/>
            <person name="Liu H."/>
            <person name="Zhao H."/>
            <person name="Xu D."/>
            <person name="Zhang Y."/>
        </authorList>
    </citation>
    <scope>NUCLEOTIDE SEQUENCE [LARGE SCALE GENOMIC DNA]</scope>
    <source>
        <strain evidence="2">cv. Yunnan</strain>
        <tissue evidence="1">Leaves</tissue>
    </source>
</reference>
<sequence>MKAGTTVIIRNAKIDMLMRLAVDKWGRIEVTDPATSTVKEDNNLSLVEYELEKTNSPLEMELLFRAHDWRVVPVEVAGELGGDQVLRVERWSGGCRVIQMLKEWKNELNANSSPSQQVGTFSPSITRLLQLFDEQEDDATSAPNPHHIHITAAEMTGFLPTPPSAFLGPKCALWDCPRPAQGSIPDYCSGLHAVAAQNEGQSWMTPVLRPKGIELKDSLLFAALSAKSQGKDGGIPECEGAATAKSPWNAPELFDLSLFDGETLSEWLFFDKPRRAFESGNRKQRSLPDYNGRGWHESRKQLINETGWLKRSYYMDPQPMKFHEWHLYEYEISKCDPCALYRLELKIVDGKKTPKGKIANDSVADLQKQMGRLTAEFLLENNKKNTNRSLKGRGKANLEDINGASTPAPPDDGLDSFDYLVEEVGGYHL</sequence>
<protein>
    <submittedName>
        <fullName evidence="1">Uncharacterized protein</fullName>
    </submittedName>
</protein>
<gene>
    <name evidence="1" type="ORF">L1987_56738</name>
</gene>
<accession>A0ACB9DB22</accession>